<dbReference type="OrthoDB" id="10257948at2759"/>
<name>A0A1Y2ECJ1_9BASI</name>
<dbReference type="Proteomes" id="UP000193467">
    <property type="component" value="Unassembled WGS sequence"/>
</dbReference>
<proteinExistence type="predicted"/>
<dbReference type="InParanoid" id="A0A1Y2ECJ1"/>
<evidence type="ECO:0000313" key="3">
    <source>
        <dbReference type="Proteomes" id="UP000193467"/>
    </source>
</evidence>
<dbReference type="AlphaFoldDB" id="A0A1Y2ECJ1"/>
<dbReference type="PANTHER" id="PTHR21148">
    <property type="entry name" value="THIOREDOXIN DOMAIN-CONTAINING PROTEIN 9"/>
    <property type="match status" value="1"/>
</dbReference>
<dbReference type="InterPro" id="IPR036249">
    <property type="entry name" value="Thioredoxin-like_sf"/>
</dbReference>
<organism evidence="2 3">
    <name type="scientific">Leucosporidium creatinivorum</name>
    <dbReference type="NCBI Taxonomy" id="106004"/>
    <lineage>
        <taxon>Eukaryota</taxon>
        <taxon>Fungi</taxon>
        <taxon>Dikarya</taxon>
        <taxon>Basidiomycota</taxon>
        <taxon>Pucciniomycotina</taxon>
        <taxon>Microbotryomycetes</taxon>
        <taxon>Leucosporidiales</taxon>
        <taxon>Leucosporidium</taxon>
    </lineage>
</organism>
<dbReference type="FunCoup" id="A0A1Y2ECJ1">
    <property type="interactions" value="725"/>
</dbReference>
<accession>A0A1Y2ECJ1</accession>
<dbReference type="Gene3D" id="3.40.30.10">
    <property type="entry name" value="Glutaredoxin"/>
    <property type="match status" value="1"/>
</dbReference>
<evidence type="ECO:0000256" key="1">
    <source>
        <dbReference type="SAM" id="MobiDB-lite"/>
    </source>
</evidence>
<dbReference type="SUPFAM" id="SSF52833">
    <property type="entry name" value="Thioredoxin-like"/>
    <property type="match status" value="1"/>
</dbReference>
<dbReference type="STRING" id="106004.A0A1Y2ECJ1"/>
<comment type="caution">
    <text evidence="2">The sequence shown here is derived from an EMBL/GenBank/DDBJ whole genome shotgun (WGS) entry which is preliminary data.</text>
</comment>
<feature type="region of interest" description="Disordered" evidence="1">
    <location>
        <begin position="164"/>
        <end position="206"/>
    </location>
</feature>
<evidence type="ECO:0000313" key="2">
    <source>
        <dbReference type="EMBL" id="ORY69298.1"/>
    </source>
</evidence>
<feature type="compositionally biased region" description="Low complexity" evidence="1">
    <location>
        <begin position="178"/>
        <end position="193"/>
    </location>
</feature>
<reference evidence="2 3" key="1">
    <citation type="submission" date="2016-07" db="EMBL/GenBank/DDBJ databases">
        <title>Pervasive Adenine N6-methylation of Active Genes in Fungi.</title>
        <authorList>
            <consortium name="DOE Joint Genome Institute"/>
            <person name="Mondo S.J."/>
            <person name="Dannebaum R.O."/>
            <person name="Kuo R.C."/>
            <person name="Labutti K."/>
            <person name="Haridas S."/>
            <person name="Kuo A."/>
            <person name="Salamov A."/>
            <person name="Ahrendt S.R."/>
            <person name="Lipzen A."/>
            <person name="Sullivan W."/>
            <person name="Andreopoulos W.B."/>
            <person name="Clum A."/>
            <person name="Lindquist E."/>
            <person name="Daum C."/>
            <person name="Ramamoorthy G.K."/>
            <person name="Gryganskyi A."/>
            <person name="Culley D."/>
            <person name="Magnuson J.K."/>
            <person name="James T.Y."/>
            <person name="O'Malley M.A."/>
            <person name="Stajich J.E."/>
            <person name="Spatafora J.W."/>
            <person name="Visel A."/>
            <person name="Grigoriev I.V."/>
        </authorList>
    </citation>
    <scope>NUCLEOTIDE SEQUENCE [LARGE SCALE GENOMIC DNA]</scope>
    <source>
        <strain evidence="2 3">62-1032</strain>
    </source>
</reference>
<protein>
    <submittedName>
        <fullName evidence="2">Thioredoxin-like protein</fullName>
    </submittedName>
</protein>
<sequence length="206" mass="22954">MQSDDSDDGLFDDLEEGLDDDFDLGGFRERRMEELRAQIDTMQKMKETNYGRYTEYKNEKDLISTTAKAKRCLVHFFHTDFRRCKIMDKHLEKLAAKHFDTLFLRANVANVPFLVTKLEIKVLPCVVGFVDGLSKLKIVGFEELEGGDDFSTASLELGLIQSGVIDPNPARGGPGRPSPSGQGTAGRRGIRGASSRREGDDSSDDD</sequence>
<dbReference type="EMBL" id="MCGR01000057">
    <property type="protein sequence ID" value="ORY69298.1"/>
    <property type="molecule type" value="Genomic_DNA"/>
</dbReference>
<keyword evidence="3" id="KW-1185">Reference proteome</keyword>
<gene>
    <name evidence="2" type="ORF">BCR35DRAFT_308099</name>
</gene>
<dbReference type="CDD" id="cd02989">
    <property type="entry name" value="Phd_like_TxnDC9"/>
    <property type="match status" value="1"/>
</dbReference>